<organism evidence="3">
    <name type="scientific">marine sediment metagenome</name>
    <dbReference type="NCBI Taxonomy" id="412755"/>
    <lineage>
        <taxon>unclassified sequences</taxon>
        <taxon>metagenomes</taxon>
        <taxon>ecological metagenomes</taxon>
    </lineage>
</organism>
<sequence length="317" mass="34562">MKIAVTGGAGYIGSTLVKRLVEGGNQVVSVDNLMNGDYGPLRALGMSEKATLHVADIRDGKRIEESLAGSDAIAHLAALPGLVKCRERPEEAVSINLYGTQQVLEAARRLDIGKVVFCSSAAVYGKPVELPVTESHPLRPLNLYGVTKLAGEKLMELYFDNYGIETISLRFGNVFGVGLFTHYDTVIPRFVRMGLDGESLTIYGDGTSSRDFVHVEDVVQAMALSLASKGLGGEVYNVGGETMEIGALARRVAEFLRNETGENVRITHLPPRPGETKEFSYNLEKIKGELGYGPRWSIMRGVEQITKFNLEQRALKV</sequence>
<dbReference type="SUPFAM" id="SSF51735">
    <property type="entry name" value="NAD(P)-binding Rossmann-fold domains"/>
    <property type="match status" value="1"/>
</dbReference>
<dbReference type="PANTHER" id="PTHR43000">
    <property type="entry name" value="DTDP-D-GLUCOSE 4,6-DEHYDRATASE-RELATED"/>
    <property type="match status" value="1"/>
</dbReference>
<name>X0SG75_9ZZZZ</name>
<comment type="caution">
    <text evidence="3">The sequence shown here is derived from an EMBL/GenBank/DDBJ whole genome shotgun (WGS) entry which is preliminary data.</text>
</comment>
<evidence type="ECO:0000313" key="3">
    <source>
        <dbReference type="EMBL" id="GAF80033.1"/>
    </source>
</evidence>
<dbReference type="InterPro" id="IPR001509">
    <property type="entry name" value="Epimerase_deHydtase"/>
</dbReference>
<dbReference type="Gene3D" id="3.40.50.720">
    <property type="entry name" value="NAD(P)-binding Rossmann-like Domain"/>
    <property type="match status" value="1"/>
</dbReference>
<protein>
    <recommendedName>
        <fullName evidence="2">NAD-dependent epimerase/dehydratase domain-containing protein</fullName>
    </recommendedName>
</protein>
<accession>X0SG75</accession>
<proteinExistence type="inferred from homology"/>
<evidence type="ECO:0000256" key="1">
    <source>
        <dbReference type="ARBA" id="ARBA00007637"/>
    </source>
</evidence>
<dbReference type="AlphaFoldDB" id="X0SG75"/>
<reference evidence="3" key="1">
    <citation type="journal article" date="2014" name="Front. Microbiol.">
        <title>High frequency of phylogenetically diverse reductive dehalogenase-homologous genes in deep subseafloor sedimentary metagenomes.</title>
        <authorList>
            <person name="Kawai M."/>
            <person name="Futagami T."/>
            <person name="Toyoda A."/>
            <person name="Takaki Y."/>
            <person name="Nishi S."/>
            <person name="Hori S."/>
            <person name="Arai W."/>
            <person name="Tsubouchi T."/>
            <person name="Morono Y."/>
            <person name="Uchiyama I."/>
            <person name="Ito T."/>
            <person name="Fujiyama A."/>
            <person name="Inagaki F."/>
            <person name="Takami H."/>
        </authorList>
    </citation>
    <scope>NUCLEOTIDE SEQUENCE</scope>
    <source>
        <strain evidence="3">Expedition CK06-06</strain>
    </source>
</reference>
<feature type="domain" description="NAD-dependent epimerase/dehydratase" evidence="2">
    <location>
        <begin position="3"/>
        <end position="239"/>
    </location>
</feature>
<dbReference type="EMBL" id="BARS01004554">
    <property type="protein sequence ID" value="GAF80033.1"/>
    <property type="molecule type" value="Genomic_DNA"/>
</dbReference>
<dbReference type="Pfam" id="PF01370">
    <property type="entry name" value="Epimerase"/>
    <property type="match status" value="1"/>
</dbReference>
<comment type="similarity">
    <text evidence="1">Belongs to the NAD(P)-dependent epimerase/dehydratase family.</text>
</comment>
<evidence type="ECO:0000259" key="2">
    <source>
        <dbReference type="Pfam" id="PF01370"/>
    </source>
</evidence>
<gene>
    <name evidence="3" type="ORF">S01H1_08908</name>
</gene>
<dbReference type="InterPro" id="IPR036291">
    <property type="entry name" value="NAD(P)-bd_dom_sf"/>
</dbReference>